<gene>
    <name evidence="1" type="ORF">ACOLOM_LOCUS4924</name>
</gene>
<comment type="caution">
    <text evidence="1">The sequence shown here is derived from an EMBL/GenBank/DDBJ whole genome shotgun (WGS) entry which is preliminary data.</text>
</comment>
<dbReference type="EMBL" id="CAJVPT010008528">
    <property type="protein sequence ID" value="CAG8552837.1"/>
    <property type="molecule type" value="Genomic_DNA"/>
</dbReference>
<protein>
    <submittedName>
        <fullName evidence="1">3317_t:CDS:1</fullName>
    </submittedName>
</protein>
<proteinExistence type="predicted"/>
<sequence>MALQLKVKKIGGKHSFRVHSGQNSTSQHLAFLSRIAMRHKMDRHDSGMYYAEGDTSDSDLDSDLEPEPEIQAFITKPIDKNTSQTDSYEDKDEDEDSDVLLEALIKDYIDRVKAFRQIISYPNIKKSQPGFLGLTMYSDKILKHIGGKITIKKKN</sequence>
<organism evidence="1 2">
    <name type="scientific">Acaulospora colombiana</name>
    <dbReference type="NCBI Taxonomy" id="27376"/>
    <lineage>
        <taxon>Eukaryota</taxon>
        <taxon>Fungi</taxon>
        <taxon>Fungi incertae sedis</taxon>
        <taxon>Mucoromycota</taxon>
        <taxon>Glomeromycotina</taxon>
        <taxon>Glomeromycetes</taxon>
        <taxon>Diversisporales</taxon>
        <taxon>Acaulosporaceae</taxon>
        <taxon>Acaulospora</taxon>
    </lineage>
</organism>
<keyword evidence="2" id="KW-1185">Reference proteome</keyword>
<reference evidence="1" key="1">
    <citation type="submission" date="2021-06" db="EMBL/GenBank/DDBJ databases">
        <authorList>
            <person name="Kallberg Y."/>
            <person name="Tangrot J."/>
            <person name="Rosling A."/>
        </authorList>
    </citation>
    <scope>NUCLEOTIDE SEQUENCE</scope>
    <source>
        <strain evidence="1">CL356</strain>
    </source>
</reference>
<accession>A0ACA9LXL0</accession>
<name>A0ACA9LXL0_9GLOM</name>
<evidence type="ECO:0000313" key="2">
    <source>
        <dbReference type="Proteomes" id="UP000789525"/>
    </source>
</evidence>
<evidence type="ECO:0000313" key="1">
    <source>
        <dbReference type="EMBL" id="CAG8552837.1"/>
    </source>
</evidence>
<dbReference type="Proteomes" id="UP000789525">
    <property type="component" value="Unassembled WGS sequence"/>
</dbReference>